<keyword evidence="1" id="KW-1133">Transmembrane helix</keyword>
<proteinExistence type="predicted"/>
<dbReference type="AlphaFoldDB" id="A0A7C8Z199"/>
<dbReference type="EMBL" id="GISG01079034">
    <property type="protein sequence ID" value="MBA4631734.1"/>
    <property type="molecule type" value="Transcribed_RNA"/>
</dbReference>
<reference evidence="2" key="1">
    <citation type="journal article" date="2013" name="J. Plant Res.">
        <title>Effect of fungi and light on seed germination of three Opuntia species from semiarid lands of central Mexico.</title>
        <authorList>
            <person name="Delgado-Sanchez P."/>
            <person name="Jimenez-Bremont J.F."/>
            <person name="Guerrero-Gonzalez Mde L."/>
            <person name="Flores J."/>
        </authorList>
    </citation>
    <scope>NUCLEOTIDE SEQUENCE</scope>
    <source>
        <tissue evidence="2">Cladode</tissue>
    </source>
</reference>
<sequence length="155" mass="17900">MCIYAQFLFLVQVVQKFGRFLKKGKERKLKMMFACTHTYSCNALMSCHANIWSRFMRIDSLRSGAYNLINMFYGCSFNHMHIVSRKLSPYVYAFHVTLAKALSHCNRPGLSGLLYWLVACFVALLNFHLVLFWLHALITGTPSLTYSHILAHVLL</sequence>
<evidence type="ECO:0000256" key="1">
    <source>
        <dbReference type="SAM" id="Phobius"/>
    </source>
</evidence>
<accession>A0A7C8Z199</accession>
<organism evidence="2">
    <name type="scientific">Opuntia streptacantha</name>
    <name type="common">Prickly pear cactus</name>
    <name type="synonym">Opuntia cardona</name>
    <dbReference type="NCBI Taxonomy" id="393608"/>
    <lineage>
        <taxon>Eukaryota</taxon>
        <taxon>Viridiplantae</taxon>
        <taxon>Streptophyta</taxon>
        <taxon>Embryophyta</taxon>
        <taxon>Tracheophyta</taxon>
        <taxon>Spermatophyta</taxon>
        <taxon>Magnoliopsida</taxon>
        <taxon>eudicotyledons</taxon>
        <taxon>Gunneridae</taxon>
        <taxon>Pentapetalae</taxon>
        <taxon>Caryophyllales</taxon>
        <taxon>Cactineae</taxon>
        <taxon>Cactaceae</taxon>
        <taxon>Opuntioideae</taxon>
        <taxon>Opuntia</taxon>
    </lineage>
</organism>
<reference evidence="2" key="2">
    <citation type="submission" date="2020-07" db="EMBL/GenBank/DDBJ databases">
        <authorList>
            <person name="Vera ALvarez R."/>
            <person name="Arias-Moreno D.M."/>
            <person name="Jimenez-Jacinto V."/>
            <person name="Jimenez-Bremont J.F."/>
            <person name="Swaminathan K."/>
            <person name="Moose S.P."/>
            <person name="Guerrero-Gonzalez M.L."/>
            <person name="Marino-Ramirez L."/>
            <person name="Landsman D."/>
            <person name="Rodriguez-Kessler M."/>
            <person name="Delgado-Sanchez P."/>
        </authorList>
    </citation>
    <scope>NUCLEOTIDE SEQUENCE</scope>
    <source>
        <tissue evidence="2">Cladode</tissue>
    </source>
</reference>
<keyword evidence="1" id="KW-0472">Membrane</keyword>
<name>A0A7C8Z199_OPUST</name>
<evidence type="ECO:0000313" key="2">
    <source>
        <dbReference type="EMBL" id="MBA4631734.1"/>
    </source>
</evidence>
<feature type="transmembrane region" description="Helical" evidence="1">
    <location>
        <begin position="113"/>
        <end position="138"/>
    </location>
</feature>
<protein>
    <submittedName>
        <fullName evidence="2">Uncharacterized protein</fullName>
    </submittedName>
</protein>
<keyword evidence="1" id="KW-0812">Transmembrane</keyword>